<dbReference type="FunCoup" id="G8JX06">
    <property type="interactions" value="71"/>
</dbReference>
<dbReference type="GO" id="GO:0031625">
    <property type="term" value="F:ubiquitin protein ligase binding"/>
    <property type="evidence" value="ECO:0007669"/>
    <property type="project" value="TreeGrafter"/>
</dbReference>
<dbReference type="PANTHER" id="PTHR11188:SF168">
    <property type="entry name" value="PROTEIN ECM21-RELATED"/>
    <property type="match status" value="1"/>
</dbReference>
<dbReference type="GO" id="GO:0005829">
    <property type="term" value="C:cytosol"/>
    <property type="evidence" value="ECO:0007669"/>
    <property type="project" value="TreeGrafter"/>
</dbReference>
<organism evidence="3 4">
    <name type="scientific">Eremothecium cymbalariae (strain CBS 270.75 / DBVPG 7215 / KCTC 17166 / NRRL Y-17582)</name>
    <name type="common">Yeast</name>
    <dbReference type="NCBI Taxonomy" id="931890"/>
    <lineage>
        <taxon>Eukaryota</taxon>
        <taxon>Fungi</taxon>
        <taxon>Dikarya</taxon>
        <taxon>Ascomycota</taxon>
        <taxon>Saccharomycotina</taxon>
        <taxon>Saccharomycetes</taxon>
        <taxon>Saccharomycetales</taxon>
        <taxon>Saccharomycetaceae</taxon>
        <taxon>Eremothecium</taxon>
    </lineage>
</organism>
<dbReference type="HOGENOM" id="CLU_006239_0_0_1"/>
<dbReference type="AlphaFoldDB" id="G8JX06"/>
<evidence type="ECO:0000256" key="1">
    <source>
        <dbReference type="SAM" id="MobiDB-lite"/>
    </source>
</evidence>
<feature type="region of interest" description="Disordered" evidence="1">
    <location>
        <begin position="28"/>
        <end position="62"/>
    </location>
</feature>
<dbReference type="OrthoDB" id="2333384at2759"/>
<evidence type="ECO:0000313" key="3">
    <source>
        <dbReference type="EMBL" id="AET41380.1"/>
    </source>
</evidence>
<feature type="compositionally biased region" description="Basic and acidic residues" evidence="1">
    <location>
        <begin position="873"/>
        <end position="890"/>
    </location>
</feature>
<dbReference type="GO" id="GO:0030674">
    <property type="term" value="F:protein-macromolecule adaptor activity"/>
    <property type="evidence" value="ECO:0007669"/>
    <property type="project" value="TreeGrafter"/>
</dbReference>
<keyword evidence="4" id="KW-1185">Reference proteome</keyword>
<dbReference type="GO" id="GO:0070086">
    <property type="term" value="P:ubiquitin-dependent endocytosis"/>
    <property type="evidence" value="ECO:0007669"/>
    <property type="project" value="TreeGrafter"/>
</dbReference>
<dbReference type="Proteomes" id="UP000006790">
    <property type="component" value="Chromosome 8"/>
</dbReference>
<feature type="domain" description="Arrestin C-terminal-like" evidence="2">
    <location>
        <begin position="449"/>
        <end position="746"/>
    </location>
</feature>
<feature type="compositionally biased region" description="Acidic residues" evidence="1">
    <location>
        <begin position="53"/>
        <end position="62"/>
    </location>
</feature>
<dbReference type="SMART" id="SM01017">
    <property type="entry name" value="Arrestin_C"/>
    <property type="match status" value="1"/>
</dbReference>
<dbReference type="KEGG" id="erc:Ecym_8085"/>
<accession>G8JX06</accession>
<sequence>MAGMSRPPLIFNPAMVLNTGYSVLYTPEEQESPVSGGHRQPTDNKASALNADETNEQDEDREGMDFEHMFKVVNNAGNLKSEDFLSSQQFLVEYLTERGFFQPKVLVSKQDVSVFLVNSGDKVFIPTVSTSEDEYLSNVSGLYNEHLSYESRTQSVRRVAEDVNVHETASITNFESGTSNLARTAATPTTDITENGSVAFNIAVVLSVRKPIQMSELNTLLYSRAKVYWNNGVPPNRFHFEESFTIGEVKWELTNENYQLYVPFHISTKDQVLERNDNISAPRVFKNNNKCEHEEVWGNSKKRADYFLEKISNNVYDFKPGNYVYVLRIFFSSHIPETIYVPSGRLNYEFCCAAKFANSGTPPSSSITKAYDTSNECSSKSAKTAASKITGKLLRLMKSHLHPPVFDVSSETLAKYTAISGSMPLKVVRTPPLSSVSTADKPIYINRVWTDAMSYEISLAQKYVPLNSELPFKIKLVPLMKHVSIKRIRVNITEKITFVSKDLKYEFDQVDAVSQDPYNPYFSDLQLHTRPGRSLSLLEIRTKEKGKKALREEIVDNTISENLLSYTSVSNKANGGKSLAIVDALTLETKLKFPRYDMLDRKSSRSIPPYGIDDFVPIQEGSISHRNNPAYNALGIFSGRRSSSSTNTRNSNIEHSVLASTASSVPPSYPVTKFKSNSNVPVAHHTKLNKPKRGLYMDSVNFRNIHVKHKLEIMLRVSKRDLKDFGKLKHYEVLIDTPIILTSEHCSRQNLDLPTYDMVNKDNSYSKPSLPSFEEVISVPNSPTTSPIISPIVSPEIFPSFDTEELSIQQYSLSRATTCTQGGDAMAPPEISAGRRYSNIDEMMRLDDTKVVIGPSNPIFRYVSKDIQSPETHSLDSERRNDLMSERSSDPPDYNQVFLSSDDEL</sequence>
<dbReference type="EMBL" id="CP002504">
    <property type="protein sequence ID" value="AET41380.1"/>
    <property type="molecule type" value="Genomic_DNA"/>
</dbReference>
<dbReference type="InParanoid" id="G8JX06"/>
<reference evidence="4" key="1">
    <citation type="journal article" date="2012" name="G3 (Bethesda)">
        <title>Pichia sorbitophila, an interspecies yeast hybrid reveals early steps of genome resolution following polyploidization.</title>
        <authorList>
            <person name="Leh Louis V."/>
            <person name="Despons L."/>
            <person name="Friedrich A."/>
            <person name="Martin T."/>
            <person name="Durrens P."/>
            <person name="Casaregola S."/>
            <person name="Neuveglise C."/>
            <person name="Fairhead C."/>
            <person name="Marck C."/>
            <person name="Cruz J.A."/>
            <person name="Straub M.L."/>
            <person name="Kugler V."/>
            <person name="Sacerdot C."/>
            <person name="Uzunov Z."/>
            <person name="Thierry A."/>
            <person name="Weiss S."/>
            <person name="Bleykasten C."/>
            <person name="De Montigny J."/>
            <person name="Jacques N."/>
            <person name="Jung P."/>
            <person name="Lemaire M."/>
            <person name="Mallet S."/>
            <person name="Morel G."/>
            <person name="Richard G.F."/>
            <person name="Sarkar A."/>
            <person name="Savel G."/>
            <person name="Schacherer J."/>
            <person name="Seret M.L."/>
            <person name="Talla E."/>
            <person name="Samson G."/>
            <person name="Jubin C."/>
            <person name="Poulain J."/>
            <person name="Vacherie B."/>
            <person name="Barbe V."/>
            <person name="Pelletier E."/>
            <person name="Sherman D.J."/>
            <person name="Westhof E."/>
            <person name="Weissenbach J."/>
            <person name="Baret P.V."/>
            <person name="Wincker P."/>
            <person name="Gaillardin C."/>
            <person name="Dujon B."/>
            <person name="Souciet J.L."/>
        </authorList>
    </citation>
    <scope>NUCLEOTIDE SEQUENCE [LARGE SCALE GENOMIC DNA]</scope>
    <source>
        <strain evidence="4">CBS 270.75 / DBVPG 7215 / KCTC 17166 / NRRL Y-17582</strain>
    </source>
</reference>
<protein>
    <recommendedName>
        <fullName evidence="2">Arrestin C-terminal-like domain-containing protein</fullName>
    </recommendedName>
</protein>
<dbReference type="STRING" id="931890.G8JX06"/>
<dbReference type="RefSeq" id="XP_003648197.1">
    <property type="nucleotide sequence ID" value="XM_003648149.1"/>
</dbReference>
<dbReference type="eggNOG" id="KOG3780">
    <property type="taxonomic scope" value="Eukaryota"/>
</dbReference>
<dbReference type="InterPro" id="IPR011022">
    <property type="entry name" value="Arrestin_C-like"/>
</dbReference>
<feature type="region of interest" description="Disordered" evidence="1">
    <location>
        <begin position="866"/>
        <end position="905"/>
    </location>
</feature>
<dbReference type="GeneID" id="11471482"/>
<evidence type="ECO:0000313" key="4">
    <source>
        <dbReference type="Proteomes" id="UP000006790"/>
    </source>
</evidence>
<gene>
    <name evidence="3" type="ordered locus">Ecym_8085</name>
</gene>
<evidence type="ECO:0000259" key="2">
    <source>
        <dbReference type="SMART" id="SM01017"/>
    </source>
</evidence>
<proteinExistence type="predicted"/>
<dbReference type="PANTHER" id="PTHR11188">
    <property type="entry name" value="ARRESTIN DOMAIN CONTAINING PROTEIN"/>
    <property type="match status" value="1"/>
</dbReference>
<name>G8JX06_ERECY</name>
<dbReference type="InterPro" id="IPR050357">
    <property type="entry name" value="Arrestin_domain-protein"/>
</dbReference>
<dbReference type="OMA" id="NMELPTY"/>